<dbReference type="PANTHER" id="PTHR13748:SF62">
    <property type="entry name" value="COBW DOMAIN-CONTAINING PROTEIN"/>
    <property type="match status" value="1"/>
</dbReference>
<comment type="caution">
    <text evidence="2">The sequence shown here is derived from an EMBL/GenBank/DDBJ whole genome shotgun (WGS) entry which is preliminary data.</text>
</comment>
<dbReference type="SUPFAM" id="SSF52540">
    <property type="entry name" value="P-loop containing nucleoside triphosphate hydrolases"/>
    <property type="match status" value="1"/>
</dbReference>
<sequence>MAETSNAKIQVSVLTGFLGSGKTTCLNHLLQELASEAVPAVILHRFAYEFELDTIVVHKTRLAFFSEVFDFGTGCLCCSPRGDFTRALWSLIDADESRVSRGEAAVTHLFVETTGLAEPEVFARVFFQDAQIAARFQLQHVLAVVDPEAVLPHLLEEPPPGLSNKAVTQVSLADIFVLNTQNSSESSNLQDNTKVVKGKLLELAPAAIISPAIASTTPVMLMPSVAGVP</sequence>
<organism evidence="2 3">
    <name type="scientific">Cymbomonas tetramitiformis</name>
    <dbReference type="NCBI Taxonomy" id="36881"/>
    <lineage>
        <taxon>Eukaryota</taxon>
        <taxon>Viridiplantae</taxon>
        <taxon>Chlorophyta</taxon>
        <taxon>Pyramimonadophyceae</taxon>
        <taxon>Pyramimonadales</taxon>
        <taxon>Pyramimonadaceae</taxon>
        <taxon>Cymbomonas</taxon>
    </lineage>
</organism>
<dbReference type="Proteomes" id="UP001190700">
    <property type="component" value="Unassembled WGS sequence"/>
</dbReference>
<evidence type="ECO:0000313" key="2">
    <source>
        <dbReference type="EMBL" id="KAK3264189.1"/>
    </source>
</evidence>
<gene>
    <name evidence="2" type="ORF">CYMTET_27053</name>
</gene>
<proteinExistence type="predicted"/>
<dbReference type="AlphaFoldDB" id="A0AAE0FQU4"/>
<evidence type="ECO:0000259" key="1">
    <source>
        <dbReference type="Pfam" id="PF02492"/>
    </source>
</evidence>
<feature type="non-terminal residue" evidence="2">
    <location>
        <position position="229"/>
    </location>
</feature>
<dbReference type="EMBL" id="LGRX02014729">
    <property type="protein sequence ID" value="KAK3264189.1"/>
    <property type="molecule type" value="Genomic_DNA"/>
</dbReference>
<dbReference type="InterPro" id="IPR051316">
    <property type="entry name" value="Zinc-reg_GTPase_activator"/>
</dbReference>
<feature type="domain" description="CobW/HypB/UreG nucleotide-binding" evidence="1">
    <location>
        <begin position="11"/>
        <end position="194"/>
    </location>
</feature>
<dbReference type="InterPro" id="IPR003495">
    <property type="entry name" value="CobW/HypB/UreG_nucleotide-bd"/>
</dbReference>
<reference evidence="2 3" key="1">
    <citation type="journal article" date="2015" name="Genome Biol. Evol.">
        <title>Comparative Genomics of a Bacterivorous Green Alga Reveals Evolutionary Causalities and Consequences of Phago-Mixotrophic Mode of Nutrition.</title>
        <authorList>
            <person name="Burns J.A."/>
            <person name="Paasch A."/>
            <person name="Narechania A."/>
            <person name="Kim E."/>
        </authorList>
    </citation>
    <scope>NUCLEOTIDE SEQUENCE [LARGE SCALE GENOMIC DNA]</scope>
    <source>
        <strain evidence="2 3">PLY_AMNH</strain>
    </source>
</reference>
<keyword evidence="3" id="KW-1185">Reference proteome</keyword>
<dbReference type="Pfam" id="PF02492">
    <property type="entry name" value="cobW"/>
    <property type="match status" value="1"/>
</dbReference>
<dbReference type="InterPro" id="IPR027417">
    <property type="entry name" value="P-loop_NTPase"/>
</dbReference>
<accession>A0AAE0FQU4</accession>
<dbReference type="Gene3D" id="3.40.50.300">
    <property type="entry name" value="P-loop containing nucleotide triphosphate hydrolases"/>
    <property type="match status" value="1"/>
</dbReference>
<evidence type="ECO:0000313" key="3">
    <source>
        <dbReference type="Proteomes" id="UP001190700"/>
    </source>
</evidence>
<dbReference type="GO" id="GO:0005737">
    <property type="term" value="C:cytoplasm"/>
    <property type="evidence" value="ECO:0007669"/>
    <property type="project" value="TreeGrafter"/>
</dbReference>
<dbReference type="PANTHER" id="PTHR13748">
    <property type="entry name" value="COBW-RELATED"/>
    <property type="match status" value="1"/>
</dbReference>
<name>A0AAE0FQU4_9CHLO</name>
<protein>
    <recommendedName>
        <fullName evidence="1">CobW/HypB/UreG nucleotide-binding domain-containing protein</fullName>
    </recommendedName>
</protein>